<organism evidence="7 8">
    <name type="scientific">Fusarium zealandicum</name>
    <dbReference type="NCBI Taxonomy" id="1053134"/>
    <lineage>
        <taxon>Eukaryota</taxon>
        <taxon>Fungi</taxon>
        <taxon>Dikarya</taxon>
        <taxon>Ascomycota</taxon>
        <taxon>Pezizomycotina</taxon>
        <taxon>Sordariomycetes</taxon>
        <taxon>Hypocreomycetidae</taxon>
        <taxon>Hypocreales</taxon>
        <taxon>Nectriaceae</taxon>
        <taxon>Fusarium</taxon>
        <taxon>Fusarium staphyleae species complex</taxon>
    </lineage>
</organism>
<dbReference type="PANTHER" id="PTHR47447">
    <property type="entry name" value="OS03G0856100 PROTEIN"/>
    <property type="match status" value="1"/>
</dbReference>
<evidence type="ECO:0000256" key="4">
    <source>
        <dbReference type="ARBA" id="ARBA00044511"/>
    </source>
</evidence>
<dbReference type="OrthoDB" id="185373at2759"/>
<keyword evidence="8" id="KW-1185">Reference proteome</keyword>
<comment type="similarity">
    <text evidence="1">Belongs to the CCM1 family.</text>
</comment>
<evidence type="ECO:0000256" key="6">
    <source>
        <dbReference type="SAM" id="MobiDB-lite"/>
    </source>
</evidence>
<proteinExistence type="inferred from homology"/>
<accession>A0A8H4UL65</accession>
<dbReference type="EMBL" id="JABEYC010000323">
    <property type="protein sequence ID" value="KAF4979023.1"/>
    <property type="molecule type" value="Genomic_DNA"/>
</dbReference>
<protein>
    <recommendedName>
        <fullName evidence="9">Pentatricopeptide repeat protein</fullName>
    </recommendedName>
</protein>
<evidence type="ECO:0000313" key="8">
    <source>
        <dbReference type="Proteomes" id="UP000635477"/>
    </source>
</evidence>
<keyword evidence="2" id="KW-0677">Repeat</keyword>
<sequence>MAGRPLLFELRCRNETICRSCRSAIRQRPTQQPWMPAAAYSSQASKPGAQQPADDAVTRKPSKFELKKYIERIRALGNPAKPANDSFSVRFFEQDHNKRTELPGEDAFGESLNEVDTSGLKDALLEIKNDIGGQDEKEAFQEVVDQLGTDWHKMKTADDLERIIGKLGAYTTAIDEEIDRTGADLPKELLEELDSELPGLPEMGTLGSRITIPQIPEKPWTTNQRKKIARFNTTLGRTARDMRRGVKLTAKTVQGMFKAYHSARLSLAHGWNHVPLEVWDLLWKVFSADESVNIHRLSHVALLARDMSEAKVAMNPVQQLLTIEAVFVDGWESKAIENWRRCISTLGDENAQTFQEFWELGVRMYCRVGDLDQAQRAISKLIEKQRDPRIMMPLIRTWSELGTEEGQQRAWAAYRQLRELLAHDMKLSDYDQVISYFLTTNQTENALYAFVDMMSDGKIDLKKQKYMPSVVANKFFFGKWLKRLIGAGDLDGAQSVVEFMRSKGIEASPIQLNGLIGAWQRSGGVEDLEKADAMAWGMIDSRVEFVNARTGENTSQGKPSKAAGITSLPRATLETFSLMAENYRVRDLHDRLMLLWESFREAKMRADSFIINQLLESYIQSGQSKEALELYNTLVTEKGVTPDPYTFSALWKTLAINRLHMVSASSLPAEAEATRALFAETVRFRQVFQPDGMDGQLARKILHTFRRIKDNAGFIVALTALRDVFSFLPPETLVLEMVMDTTKLTWDTPTHRRRLVHAKRNLDRGLLAWAEGDASRLEGERRGEALFEYLQKQHWPAEDNEGARGAMFKEAATQMGVYNMLKKAKAKR</sequence>
<comment type="function">
    <text evidence="3">Regulates mitochondrial small subunit maturation by controlling 15S rRNA 5'-end processing. Localizes to the 5' precursor of the 15S rRNA in a position that is subsequently occupied by mS47 in the mature yeast mtSSU. Uses structure and sequence-specific RNA recognition, binding to a single-stranded region of the precursor and specifically recognizing bases -6 to -1. The exchange of Ccm1 for mS47 is coupled to the irreversible removal of precursor rRNA that is accompanied by conformational changes of the mitoribosomal proteins uS5m and mS26. These conformational changes signal completion of 5'-end rRNA processing through protection of the mature 5'-end of the 15S rRNA and stabilization of mS47. The removal of the 5' precursor together with the dissociation of Ccm1 may be catalyzed by the 5'-3' exoribonuclease Pet127. Involved in the specific removal of group I introns in mitochondrial encoded transcripts.</text>
</comment>
<feature type="repeat" description="PPR" evidence="5">
    <location>
        <begin position="607"/>
        <end position="642"/>
    </location>
</feature>
<dbReference type="Proteomes" id="UP000635477">
    <property type="component" value="Unassembled WGS sequence"/>
</dbReference>
<evidence type="ECO:0000256" key="2">
    <source>
        <dbReference type="ARBA" id="ARBA00022737"/>
    </source>
</evidence>
<evidence type="ECO:0000313" key="7">
    <source>
        <dbReference type="EMBL" id="KAF4979023.1"/>
    </source>
</evidence>
<evidence type="ECO:0008006" key="9">
    <source>
        <dbReference type="Google" id="ProtNLM"/>
    </source>
</evidence>
<dbReference type="PROSITE" id="PS51375">
    <property type="entry name" value="PPR"/>
    <property type="match status" value="1"/>
</dbReference>
<feature type="region of interest" description="Disordered" evidence="6">
    <location>
        <begin position="26"/>
        <end position="60"/>
    </location>
</feature>
<dbReference type="PANTHER" id="PTHR47447:SF17">
    <property type="entry name" value="OS12G0638900 PROTEIN"/>
    <property type="match status" value="1"/>
</dbReference>
<gene>
    <name evidence="7" type="ORF">FZEAL_4698</name>
</gene>
<evidence type="ECO:0000256" key="1">
    <source>
        <dbReference type="ARBA" id="ARBA00006192"/>
    </source>
</evidence>
<reference evidence="7" key="1">
    <citation type="journal article" date="2020" name="BMC Genomics">
        <title>Correction to: Identification and distribution of gene clusters required for synthesis of sphingolipid metabolism inhibitors in diverse species of the filamentous fungus Fusarium.</title>
        <authorList>
            <person name="Kim H.S."/>
            <person name="Lohmar J.M."/>
            <person name="Busman M."/>
            <person name="Brown D.W."/>
            <person name="Naumann T.A."/>
            <person name="Divon H.H."/>
            <person name="Lysoe E."/>
            <person name="Uhlig S."/>
            <person name="Proctor R.H."/>
        </authorList>
    </citation>
    <scope>NUCLEOTIDE SEQUENCE</scope>
    <source>
        <strain evidence="7">NRRL 22465</strain>
    </source>
</reference>
<reference evidence="7" key="2">
    <citation type="submission" date="2020-05" db="EMBL/GenBank/DDBJ databases">
        <authorList>
            <person name="Kim H.-S."/>
            <person name="Proctor R.H."/>
            <person name="Brown D.W."/>
        </authorList>
    </citation>
    <scope>NUCLEOTIDE SEQUENCE</scope>
    <source>
        <strain evidence="7">NRRL 22465</strain>
    </source>
</reference>
<evidence type="ECO:0000256" key="3">
    <source>
        <dbReference type="ARBA" id="ARBA00044493"/>
    </source>
</evidence>
<dbReference type="Gene3D" id="1.25.40.10">
    <property type="entry name" value="Tetratricopeptide repeat domain"/>
    <property type="match status" value="2"/>
</dbReference>
<dbReference type="AlphaFoldDB" id="A0A8H4UL65"/>
<dbReference type="InterPro" id="IPR002885">
    <property type="entry name" value="PPR_rpt"/>
</dbReference>
<dbReference type="InterPro" id="IPR011990">
    <property type="entry name" value="TPR-like_helical_dom_sf"/>
</dbReference>
<evidence type="ECO:0000256" key="5">
    <source>
        <dbReference type="PROSITE-ProRule" id="PRU00708"/>
    </source>
</evidence>
<name>A0A8H4UL65_9HYPO</name>
<comment type="caution">
    <text evidence="7">The sequence shown here is derived from an EMBL/GenBank/DDBJ whole genome shotgun (WGS) entry which is preliminary data.</text>
</comment>
<comment type="subunit">
    <text evidence="4">Binds to mitochondrial small subunit 15S rRNA.</text>
</comment>